<reference evidence="1" key="2">
    <citation type="submission" date="2020-09" db="EMBL/GenBank/DDBJ databases">
        <authorList>
            <person name="Sun Q."/>
            <person name="Zhou Y."/>
        </authorList>
    </citation>
    <scope>NUCLEOTIDE SEQUENCE</scope>
    <source>
        <strain evidence="1">CGMCC 4.7138</strain>
    </source>
</reference>
<organism evidence="1 2">
    <name type="scientific">Microbispora bryophytorum</name>
    <dbReference type="NCBI Taxonomy" id="1460882"/>
    <lineage>
        <taxon>Bacteria</taxon>
        <taxon>Bacillati</taxon>
        <taxon>Actinomycetota</taxon>
        <taxon>Actinomycetes</taxon>
        <taxon>Streptosporangiales</taxon>
        <taxon>Streptosporangiaceae</taxon>
        <taxon>Microbispora</taxon>
    </lineage>
</organism>
<name>A0A8H9L8R1_9ACTN</name>
<keyword evidence="2" id="KW-1185">Reference proteome</keyword>
<protein>
    <submittedName>
        <fullName evidence="1">Uncharacterized protein</fullName>
    </submittedName>
</protein>
<gene>
    <name evidence="1" type="ORF">GCM10011574_10610</name>
</gene>
<evidence type="ECO:0000313" key="2">
    <source>
        <dbReference type="Proteomes" id="UP000653480"/>
    </source>
</evidence>
<evidence type="ECO:0000313" key="1">
    <source>
        <dbReference type="EMBL" id="GGO02085.1"/>
    </source>
</evidence>
<reference evidence="1" key="1">
    <citation type="journal article" date="2014" name="Int. J. Syst. Evol. Microbiol.">
        <title>Complete genome sequence of Corynebacterium casei LMG S-19264T (=DSM 44701T), isolated from a smear-ripened cheese.</title>
        <authorList>
            <consortium name="US DOE Joint Genome Institute (JGI-PGF)"/>
            <person name="Walter F."/>
            <person name="Albersmeier A."/>
            <person name="Kalinowski J."/>
            <person name="Ruckert C."/>
        </authorList>
    </citation>
    <scope>NUCLEOTIDE SEQUENCE</scope>
    <source>
        <strain evidence="1">CGMCC 4.7138</strain>
    </source>
</reference>
<sequence length="99" mass="10468">MPGLRRARHRACRHSEGCDRVCGRVRAARSREHRVVGGGPAATGDEWLITTGAEGAVRSVMSARRVPVGAPGVPSLCRLSLCRVRVSGGPLRRGSAARS</sequence>
<comment type="caution">
    <text evidence="1">The sequence shown here is derived from an EMBL/GenBank/DDBJ whole genome shotgun (WGS) entry which is preliminary data.</text>
</comment>
<accession>A0A8H9L8R1</accession>
<dbReference type="EMBL" id="BMMN01000001">
    <property type="protein sequence ID" value="GGO02085.1"/>
    <property type="molecule type" value="Genomic_DNA"/>
</dbReference>
<dbReference type="AlphaFoldDB" id="A0A8H9L8R1"/>
<dbReference type="Proteomes" id="UP000653480">
    <property type="component" value="Unassembled WGS sequence"/>
</dbReference>
<proteinExistence type="predicted"/>